<name>A0A2H3KFM1_9CHLR</name>
<gene>
    <name evidence="1" type="ORF">A9Q02_07180</name>
</gene>
<comment type="caution">
    <text evidence="1">The sequence shown here is derived from an EMBL/GenBank/DDBJ whole genome shotgun (WGS) entry which is preliminary data.</text>
</comment>
<dbReference type="NCBIfam" id="NF033679">
    <property type="entry name" value="DNRLRE_dom"/>
    <property type="match status" value="1"/>
</dbReference>
<dbReference type="Proteomes" id="UP000220922">
    <property type="component" value="Unassembled WGS sequence"/>
</dbReference>
<reference evidence="1 2" key="1">
    <citation type="submission" date="2016-05" db="EMBL/GenBank/DDBJ databases">
        <authorList>
            <person name="Lavstsen T."/>
            <person name="Jespersen J.S."/>
        </authorList>
    </citation>
    <scope>NUCLEOTIDE SEQUENCE [LARGE SCALE GENOMIC DNA]</scope>
    <source>
        <strain evidence="1 2">B7-9</strain>
    </source>
</reference>
<organism evidence="1 2">
    <name type="scientific">Candidatus Chloroploca asiatica</name>
    <dbReference type="NCBI Taxonomy" id="1506545"/>
    <lineage>
        <taxon>Bacteria</taxon>
        <taxon>Bacillati</taxon>
        <taxon>Chloroflexota</taxon>
        <taxon>Chloroflexia</taxon>
        <taxon>Chloroflexales</taxon>
        <taxon>Chloroflexineae</taxon>
        <taxon>Oscillochloridaceae</taxon>
        <taxon>Candidatus Chloroploca</taxon>
    </lineage>
</organism>
<evidence type="ECO:0000313" key="2">
    <source>
        <dbReference type="Proteomes" id="UP000220922"/>
    </source>
</evidence>
<dbReference type="SUPFAM" id="SSF49344">
    <property type="entry name" value="CBD9-like"/>
    <property type="match status" value="1"/>
</dbReference>
<dbReference type="EMBL" id="LYXE01000200">
    <property type="protein sequence ID" value="PDV96469.1"/>
    <property type="molecule type" value="Genomic_DNA"/>
</dbReference>
<protein>
    <recommendedName>
        <fullName evidence="3">DNRLRE domain-containing protein</fullName>
    </recommendedName>
</protein>
<sequence>MALFWFGQVTPSQNYTDVRIGSNDQELYVYLAIFDRRLWYNPTPSAATLTDWDAATLYLDPGTGTGLSANSYRFTAQLSNGGGAAFQASARGTTGAWVAAPVAFTTLPGWRGQALNDNSDDRGWAMTFRIPFSSLGLAGPPAPGTAWRMAVEVHDRDDQAGTPIPVQVWPPAGVTTNPTTWGDLVFGAPGYTSPPTTNQTTYTLRQGPGLVVQDASVGGGTTCGDGLDFWTEWGQATDPPESSQFNVQNQSDVADWPCFAKYYAIFPLASLPPGQVVVSAQLILHQFGNSQPEDAEPSLIQAFVVGEAWQAGALTWNNAPLARENIGAGWVDPLPAFPGWPGVPRTLDVSAGVARAYAEGSPLRLALYSADSAYHSGKYFVSSKTGDWNAVARPTLIITLGTPVAP</sequence>
<accession>A0A2H3KFM1</accession>
<evidence type="ECO:0008006" key="3">
    <source>
        <dbReference type="Google" id="ProtNLM"/>
    </source>
</evidence>
<keyword evidence="2" id="KW-1185">Reference proteome</keyword>
<evidence type="ECO:0000313" key="1">
    <source>
        <dbReference type="EMBL" id="PDV96469.1"/>
    </source>
</evidence>
<proteinExistence type="predicted"/>
<dbReference type="AlphaFoldDB" id="A0A2H3KFM1"/>
<dbReference type="Gene3D" id="2.60.40.1190">
    <property type="match status" value="1"/>
</dbReference>